<dbReference type="EMBL" id="KE124876">
    <property type="protein sequence ID" value="EPB76096.1"/>
    <property type="molecule type" value="Genomic_DNA"/>
</dbReference>
<feature type="compositionally biased region" description="Basic and acidic residues" evidence="1">
    <location>
        <begin position="17"/>
        <end position="27"/>
    </location>
</feature>
<accession>A0A0D6M175</accession>
<name>A0A0D6M175_9BILA</name>
<sequence>MAGVSGSVAEYPVYDAVVHDETTDHQNHMAPRRRPSSGTSQEKHSKPDAFCSLRSNCSDVALY</sequence>
<evidence type="ECO:0000256" key="1">
    <source>
        <dbReference type="SAM" id="MobiDB-lite"/>
    </source>
</evidence>
<keyword evidence="3" id="KW-1185">Reference proteome</keyword>
<proteinExistence type="predicted"/>
<evidence type="ECO:0000313" key="3">
    <source>
        <dbReference type="Proteomes" id="UP000054495"/>
    </source>
</evidence>
<organism evidence="2 3">
    <name type="scientific">Ancylostoma ceylanicum</name>
    <dbReference type="NCBI Taxonomy" id="53326"/>
    <lineage>
        <taxon>Eukaryota</taxon>
        <taxon>Metazoa</taxon>
        <taxon>Ecdysozoa</taxon>
        <taxon>Nematoda</taxon>
        <taxon>Chromadorea</taxon>
        <taxon>Rhabditida</taxon>
        <taxon>Rhabditina</taxon>
        <taxon>Rhabditomorpha</taxon>
        <taxon>Strongyloidea</taxon>
        <taxon>Ancylostomatidae</taxon>
        <taxon>Ancylostomatinae</taxon>
        <taxon>Ancylostoma</taxon>
    </lineage>
</organism>
<gene>
    <name evidence="2" type="ORF">ANCCEY_04824</name>
</gene>
<dbReference type="Proteomes" id="UP000054495">
    <property type="component" value="Unassembled WGS sequence"/>
</dbReference>
<feature type="region of interest" description="Disordered" evidence="1">
    <location>
        <begin position="17"/>
        <end position="51"/>
    </location>
</feature>
<protein>
    <submittedName>
        <fullName evidence="2">Uncharacterized protein</fullName>
    </submittedName>
</protein>
<evidence type="ECO:0000313" key="2">
    <source>
        <dbReference type="EMBL" id="EPB76096.1"/>
    </source>
</evidence>
<reference evidence="2 3" key="1">
    <citation type="submission" date="2013-05" db="EMBL/GenBank/DDBJ databases">
        <title>Draft genome of the parasitic nematode Anyclostoma ceylanicum.</title>
        <authorList>
            <person name="Mitreva M."/>
        </authorList>
    </citation>
    <scope>NUCLEOTIDE SEQUENCE [LARGE SCALE GENOMIC DNA]</scope>
</reference>
<dbReference type="AlphaFoldDB" id="A0A0D6M175"/>